<sequence length="682" mass="77064">MPTKGRKKKSSPLSSISELGDLLKNVNDDPQVFEIICAQLQIPDIFTKAGLKKVYFNFDDIASRLDAAFTRYEDNDKIVYCIVGIYSTLCDDAILRTKLYETGLLPRVLSLLNRDACREIALHTLINAGHHGGSSVRAELARNASILVQTLKDHPGDYYIAESIIAILSHAVSIAVSGDGQAPHMPEVQRTLDMKTILELTLHHMKQPYTTKFMIQHGLQLIFASAMHCSSTFRSMPDLEMFLVAGLKSKNWSMRGACFGAIIRSYLLTAPLDEPSLGLQLFEPEIFDRFPPHIDEILDQYGLPRCQIVQLNHIAHAYFDVLDVWEEDHDHYALGSKLADFALVTEYCLPAMSSFPVEEIIPRCLQELRASGTSADMNRADILELKLYNRLQDWDRVTSKAEEILARSPNHAFVFYALTLTPDAQGGLRAAKKGIKCKGRNTTPYLYFQLLRRAVEIAADLGLCYFRKEHEQAHGKMMWEEAIVFLMSALEDSRTFIDEAPPDHPYMMIVLYWNIILEITLQGPNANLKIVEGALKKLKIAEEISNHLELPILPTQTRQAEQLIVNLFEKADKTWGRDIETMNNRLDDQTPPPEFSKTGRDDLAAWLSDMKLETFNCSTTIPEPAIPVEDDIGFKRCAWCRNPSVALKKCSGCESARYCDIQCQRGHWPTHKQECKGNGRAK</sequence>
<dbReference type="Proteomes" id="UP001163846">
    <property type="component" value="Unassembled WGS sequence"/>
</dbReference>
<dbReference type="Pfam" id="PF01753">
    <property type="entry name" value="zf-MYND"/>
    <property type="match status" value="1"/>
</dbReference>
<evidence type="ECO:0000256" key="2">
    <source>
        <dbReference type="ARBA" id="ARBA00022771"/>
    </source>
</evidence>
<accession>A0AA38PDY4</accession>
<evidence type="ECO:0000256" key="1">
    <source>
        <dbReference type="ARBA" id="ARBA00022723"/>
    </source>
</evidence>
<feature type="domain" description="MYND-type" evidence="5">
    <location>
        <begin position="637"/>
        <end position="675"/>
    </location>
</feature>
<keyword evidence="2 4" id="KW-0863">Zinc-finger</keyword>
<comment type="caution">
    <text evidence="6">The sequence shown here is derived from an EMBL/GenBank/DDBJ whole genome shotgun (WGS) entry which is preliminary data.</text>
</comment>
<evidence type="ECO:0000313" key="6">
    <source>
        <dbReference type="EMBL" id="KAJ3841160.1"/>
    </source>
</evidence>
<keyword evidence="7" id="KW-1185">Reference proteome</keyword>
<dbReference type="GO" id="GO:0008270">
    <property type="term" value="F:zinc ion binding"/>
    <property type="evidence" value="ECO:0007669"/>
    <property type="project" value="UniProtKB-KW"/>
</dbReference>
<dbReference type="PROSITE" id="PS01360">
    <property type="entry name" value="ZF_MYND_1"/>
    <property type="match status" value="1"/>
</dbReference>
<keyword evidence="1" id="KW-0479">Metal-binding</keyword>
<evidence type="ECO:0000256" key="4">
    <source>
        <dbReference type="PROSITE-ProRule" id="PRU00134"/>
    </source>
</evidence>
<dbReference type="PROSITE" id="PS50865">
    <property type="entry name" value="ZF_MYND_2"/>
    <property type="match status" value="1"/>
</dbReference>
<protein>
    <recommendedName>
        <fullName evidence="5">MYND-type domain-containing protein</fullName>
    </recommendedName>
</protein>
<dbReference type="Gene3D" id="6.10.140.2220">
    <property type="match status" value="1"/>
</dbReference>
<proteinExistence type="predicted"/>
<evidence type="ECO:0000259" key="5">
    <source>
        <dbReference type="PROSITE" id="PS50865"/>
    </source>
</evidence>
<gene>
    <name evidence="6" type="ORF">F5878DRAFT_557883</name>
</gene>
<dbReference type="SUPFAM" id="SSF48371">
    <property type="entry name" value="ARM repeat"/>
    <property type="match status" value="1"/>
</dbReference>
<evidence type="ECO:0000256" key="3">
    <source>
        <dbReference type="ARBA" id="ARBA00022833"/>
    </source>
</evidence>
<name>A0AA38PDY4_9AGAR</name>
<organism evidence="6 7">
    <name type="scientific">Lentinula raphanica</name>
    <dbReference type="NCBI Taxonomy" id="153919"/>
    <lineage>
        <taxon>Eukaryota</taxon>
        <taxon>Fungi</taxon>
        <taxon>Dikarya</taxon>
        <taxon>Basidiomycota</taxon>
        <taxon>Agaricomycotina</taxon>
        <taxon>Agaricomycetes</taxon>
        <taxon>Agaricomycetidae</taxon>
        <taxon>Agaricales</taxon>
        <taxon>Marasmiineae</taxon>
        <taxon>Omphalotaceae</taxon>
        <taxon>Lentinula</taxon>
    </lineage>
</organism>
<reference evidence="6" key="1">
    <citation type="submission" date="2022-08" db="EMBL/GenBank/DDBJ databases">
        <authorList>
            <consortium name="DOE Joint Genome Institute"/>
            <person name="Min B."/>
            <person name="Riley R."/>
            <person name="Sierra-Patev S."/>
            <person name="Naranjo-Ortiz M."/>
            <person name="Looney B."/>
            <person name="Konkel Z."/>
            <person name="Slot J.C."/>
            <person name="Sakamoto Y."/>
            <person name="Steenwyk J.L."/>
            <person name="Rokas A."/>
            <person name="Carro J."/>
            <person name="Camarero S."/>
            <person name="Ferreira P."/>
            <person name="Molpeceres G."/>
            <person name="Ruiz-Duenas F.J."/>
            <person name="Serrano A."/>
            <person name="Henrissat B."/>
            <person name="Drula E."/>
            <person name="Hughes K.W."/>
            <person name="Mata J.L."/>
            <person name="Ishikawa N.K."/>
            <person name="Vargas-Isla R."/>
            <person name="Ushijima S."/>
            <person name="Smith C.A."/>
            <person name="Ahrendt S."/>
            <person name="Andreopoulos W."/>
            <person name="He G."/>
            <person name="Labutti K."/>
            <person name="Lipzen A."/>
            <person name="Ng V."/>
            <person name="Sandor L."/>
            <person name="Barry K."/>
            <person name="Martinez A.T."/>
            <person name="Xiao Y."/>
            <person name="Gibbons J.G."/>
            <person name="Terashima K."/>
            <person name="Hibbett D.S."/>
            <person name="Grigoriev I.V."/>
        </authorList>
    </citation>
    <scope>NUCLEOTIDE SEQUENCE</scope>
    <source>
        <strain evidence="6">TFB9207</strain>
    </source>
</reference>
<keyword evidence="3" id="KW-0862">Zinc</keyword>
<dbReference type="InterPro" id="IPR002893">
    <property type="entry name" value="Znf_MYND"/>
</dbReference>
<dbReference type="EMBL" id="MU806050">
    <property type="protein sequence ID" value="KAJ3841160.1"/>
    <property type="molecule type" value="Genomic_DNA"/>
</dbReference>
<dbReference type="AlphaFoldDB" id="A0AA38PDY4"/>
<dbReference type="SUPFAM" id="SSF144232">
    <property type="entry name" value="HIT/MYND zinc finger-like"/>
    <property type="match status" value="1"/>
</dbReference>
<dbReference type="InterPro" id="IPR016024">
    <property type="entry name" value="ARM-type_fold"/>
</dbReference>
<evidence type="ECO:0000313" key="7">
    <source>
        <dbReference type="Proteomes" id="UP001163846"/>
    </source>
</evidence>